<proteinExistence type="predicted"/>
<dbReference type="GeneID" id="70579404"/>
<name>A0A7I8DXC2_9FIRM</name>
<evidence type="ECO:0000313" key="2">
    <source>
        <dbReference type="Proteomes" id="UP000593842"/>
    </source>
</evidence>
<evidence type="ECO:0000313" key="1">
    <source>
        <dbReference type="EMBL" id="BCL57261.1"/>
    </source>
</evidence>
<accession>A0A7I8DXC2</accession>
<reference evidence="2" key="1">
    <citation type="submission" date="2020-09" db="EMBL/GenBank/DDBJ databases">
        <title>Complete genome sequencing of Faecalibacillus intestinalis strain 14EGH31.</title>
        <authorList>
            <person name="Sakamoto M."/>
            <person name="Murakami T."/>
            <person name="Mori H."/>
        </authorList>
    </citation>
    <scope>NUCLEOTIDE SEQUENCE [LARGE SCALE GENOMIC DNA]</scope>
    <source>
        <strain evidence="2">14EGH31</strain>
    </source>
</reference>
<dbReference type="KEGG" id="fit:Fi14EGH31_09730"/>
<sequence length="85" mass="10530">MENTLYFKDMNHCDQNNYPKKVYKVEYSKMLIEILDTDHIQGRPFYFSSPHSRDDFIKQIKDHILRINHEELEDIQLYWKKSRSY</sequence>
<protein>
    <submittedName>
        <fullName evidence="1">Uncharacterized protein</fullName>
    </submittedName>
</protein>
<dbReference type="RefSeq" id="WP_117480661.1">
    <property type="nucleotide sequence ID" value="NZ_AP024085.1"/>
</dbReference>
<dbReference type="Proteomes" id="UP000593842">
    <property type="component" value="Chromosome"/>
</dbReference>
<organism evidence="1 2">
    <name type="scientific">Faecalibacillus intestinalis</name>
    <dbReference type="NCBI Taxonomy" id="1982626"/>
    <lineage>
        <taxon>Bacteria</taxon>
        <taxon>Bacillati</taxon>
        <taxon>Bacillota</taxon>
        <taxon>Erysipelotrichia</taxon>
        <taxon>Erysipelotrichales</taxon>
        <taxon>Coprobacillaceae</taxon>
        <taxon>Faecalibacillus</taxon>
    </lineage>
</organism>
<gene>
    <name evidence="1" type="ORF">Fi14EGH31_09730</name>
</gene>
<dbReference type="EMBL" id="AP024085">
    <property type="protein sequence ID" value="BCL57261.1"/>
    <property type="molecule type" value="Genomic_DNA"/>
</dbReference>
<dbReference type="AlphaFoldDB" id="A0A7I8DXC2"/>